<dbReference type="RefSeq" id="WP_106179531.1">
    <property type="nucleotide sequence ID" value="NZ_PVNH01000006.1"/>
</dbReference>
<keyword evidence="4" id="KW-0057">Aromatic amino acid biosynthesis</keyword>
<dbReference type="SUPFAM" id="SSF51569">
    <property type="entry name" value="Aldolase"/>
    <property type="match status" value="1"/>
</dbReference>
<dbReference type="OrthoDB" id="9766852at2"/>
<evidence type="ECO:0000313" key="6">
    <source>
        <dbReference type="Proteomes" id="UP000238362"/>
    </source>
</evidence>
<reference evidence="5 6" key="1">
    <citation type="submission" date="2018-03" db="EMBL/GenBank/DDBJ databases">
        <title>Genomic Encyclopedia of Type Strains, Phase III (KMG-III): the genomes of soil and plant-associated and newly described type strains.</title>
        <authorList>
            <person name="Whitman W."/>
        </authorList>
    </citation>
    <scope>NUCLEOTIDE SEQUENCE [LARGE SCALE GENOMIC DNA]</scope>
    <source>
        <strain evidence="5 6">CGMCC 4.7125</strain>
    </source>
</reference>
<dbReference type="GO" id="GO:0009423">
    <property type="term" value="P:chorismate biosynthetic process"/>
    <property type="evidence" value="ECO:0007669"/>
    <property type="project" value="UniProtKB-UniPathway"/>
</dbReference>
<feature type="binding site" evidence="3">
    <location>
        <position position="323"/>
    </location>
    <ligand>
        <name>Mn(2+)</name>
        <dbReference type="ChEBI" id="CHEBI:29035"/>
    </ligand>
</feature>
<feature type="binding site" evidence="3">
    <location>
        <position position="260"/>
    </location>
    <ligand>
        <name>phosphoenolpyruvate</name>
        <dbReference type="ChEBI" id="CHEBI:58702"/>
    </ligand>
</feature>
<gene>
    <name evidence="5" type="ORF">B0I33_10675</name>
</gene>
<evidence type="ECO:0000256" key="3">
    <source>
        <dbReference type="PIRSR" id="PIRSR602480-1"/>
    </source>
</evidence>
<evidence type="ECO:0000256" key="4">
    <source>
        <dbReference type="RuleBase" id="RU363071"/>
    </source>
</evidence>
<dbReference type="Proteomes" id="UP000238362">
    <property type="component" value="Unassembled WGS sequence"/>
</dbReference>
<keyword evidence="3" id="KW-0104">Cadmium</keyword>
<dbReference type="PANTHER" id="PTHR21337">
    <property type="entry name" value="PHOSPHO-2-DEHYDRO-3-DEOXYHEPTONATE ALDOLASE 1, 2"/>
    <property type="match status" value="1"/>
</dbReference>
<dbReference type="Pfam" id="PF01474">
    <property type="entry name" value="DAHP_synth_2"/>
    <property type="match status" value="2"/>
</dbReference>
<feature type="binding site" evidence="3">
    <location>
        <position position="82"/>
    </location>
    <ligand>
        <name>Mn(2+)</name>
        <dbReference type="ChEBI" id="CHEBI:29035"/>
    </ligand>
</feature>
<dbReference type="InterPro" id="IPR002480">
    <property type="entry name" value="DAHP_synth_2"/>
</dbReference>
<feature type="binding site" evidence="3">
    <location>
        <position position="365"/>
    </location>
    <ligand>
        <name>Mn(2+)</name>
        <dbReference type="ChEBI" id="CHEBI:29035"/>
    </ligand>
</feature>
<keyword evidence="4" id="KW-0028">Amino-acid biosynthesis</keyword>
<keyword evidence="2 4" id="KW-0808">Transferase</keyword>
<sequence length="412" mass="45320">MRAGLAVPDAVSSNDPRYAGPAFWQYPAAQQPNWHTHPEYEEVRRKISGRPPLVSWPEVAALRTALAEVAAGDAHLLQAGDCAESIWECDSRQTARRIEIVRALGDQMASAGTRVLRVGRMGGQFAKPRSRETERIGGRDLPVFRGHLVNSEEPTLEARQHDPCRMLWAYDASKGVLDQLHRTRIRDRYASGSEGVVDGPWASHEALVLDYEGALVDRDRETGTTYLSSTHLPWIGERTRQPQGAHVRLLASVRNPVGCKIGPKSTPDEVAELCELLDPGREPGRLTLIARMGKDEVERALPPIVEAVARAGHPVIWLTDPMHGNTVRSSSGRKTRYLADILEEACAAKRVLRGHGQHAAGIHCEVATTPVTECVGGPVPDEEALERNYTTLCDPRLGPEQASELVSEWLRA</sequence>
<comment type="cofactor">
    <cofactor evidence="3">
        <name>Mn(2+)</name>
        <dbReference type="ChEBI" id="CHEBI:29035"/>
    </cofactor>
    <cofactor evidence="3">
        <name>Co(2+)</name>
        <dbReference type="ChEBI" id="CHEBI:48828"/>
    </cofactor>
    <cofactor evidence="3">
        <name>Cd(2+)</name>
        <dbReference type="ChEBI" id="CHEBI:48775"/>
    </cofactor>
    <text evidence="3">Binds 1 divalent cation per subunit. The enzyme is active with manganese, cobalt or cadmium ions.</text>
</comment>
<protein>
    <recommendedName>
        <fullName evidence="4">Phospho-2-dehydro-3-deoxyheptonate aldolase</fullName>
        <ecNumber evidence="4">2.5.1.54</ecNumber>
    </recommendedName>
</protein>
<evidence type="ECO:0000256" key="1">
    <source>
        <dbReference type="ARBA" id="ARBA00008911"/>
    </source>
</evidence>
<feature type="binding site" evidence="3">
    <location>
        <position position="394"/>
    </location>
    <ligand>
        <name>Mn(2+)</name>
        <dbReference type="ChEBI" id="CHEBI:29035"/>
    </ligand>
</feature>
<comment type="catalytic activity">
    <reaction evidence="4">
        <text>D-erythrose 4-phosphate + phosphoenolpyruvate + H2O = 7-phospho-2-dehydro-3-deoxy-D-arabino-heptonate + phosphate</text>
        <dbReference type="Rhea" id="RHEA:14717"/>
        <dbReference type="ChEBI" id="CHEBI:15377"/>
        <dbReference type="ChEBI" id="CHEBI:16897"/>
        <dbReference type="ChEBI" id="CHEBI:43474"/>
        <dbReference type="ChEBI" id="CHEBI:58394"/>
        <dbReference type="ChEBI" id="CHEBI:58702"/>
        <dbReference type="EC" id="2.5.1.54"/>
    </reaction>
</comment>
<keyword evidence="6" id="KW-1185">Reference proteome</keyword>
<dbReference type="GO" id="GO:0009073">
    <property type="term" value="P:aromatic amino acid family biosynthetic process"/>
    <property type="evidence" value="ECO:0007669"/>
    <property type="project" value="UniProtKB-KW"/>
</dbReference>
<proteinExistence type="inferred from homology"/>
<evidence type="ECO:0000313" key="5">
    <source>
        <dbReference type="EMBL" id="PRX46978.1"/>
    </source>
</evidence>
<dbReference type="GO" id="GO:0003849">
    <property type="term" value="F:3-deoxy-7-phosphoheptulonate synthase activity"/>
    <property type="evidence" value="ECO:0007669"/>
    <property type="project" value="UniProtKB-EC"/>
</dbReference>
<comment type="similarity">
    <text evidence="1 4">Belongs to the class-II DAHP synthase family.</text>
</comment>
<dbReference type="GO" id="GO:0008652">
    <property type="term" value="P:amino acid biosynthetic process"/>
    <property type="evidence" value="ECO:0007669"/>
    <property type="project" value="UniProtKB-KW"/>
</dbReference>
<feature type="binding site" evidence="3">
    <location>
        <position position="291"/>
    </location>
    <ligand>
        <name>phosphoenolpyruvate</name>
        <dbReference type="ChEBI" id="CHEBI:58702"/>
    </ligand>
</feature>
<feature type="binding site" evidence="3">
    <location>
        <position position="120"/>
    </location>
    <ligand>
        <name>phosphoenolpyruvate</name>
        <dbReference type="ChEBI" id="CHEBI:58702"/>
    </ligand>
</feature>
<evidence type="ECO:0000256" key="2">
    <source>
        <dbReference type="ARBA" id="ARBA00022679"/>
    </source>
</evidence>
<dbReference type="AlphaFoldDB" id="A0A2T0LTA3"/>
<dbReference type="UniPathway" id="UPA00053">
    <property type="reaction ID" value="UER00084"/>
</dbReference>
<dbReference type="EC" id="2.5.1.54" evidence="4"/>
<feature type="binding site" evidence="3">
    <location>
        <begin position="237"/>
        <end position="238"/>
    </location>
    <ligand>
        <name>phosphoenolpyruvate</name>
        <dbReference type="ChEBI" id="CHEBI:58702"/>
    </ligand>
</feature>
<name>A0A2T0LTA3_9PSEU</name>
<comment type="pathway">
    <text evidence="4">Metabolic intermediate biosynthesis; chorismate biosynthesis; chorismate from D-erythrose 4-phosphate and phosphoenolpyruvate: step 1/7.</text>
</comment>
<keyword evidence="3" id="KW-0464">Manganese</keyword>
<keyword evidence="3" id="KW-0170">Cobalt</keyword>
<dbReference type="Gene3D" id="3.20.20.70">
    <property type="entry name" value="Aldolase class I"/>
    <property type="match status" value="1"/>
</dbReference>
<accession>A0A2T0LTA3</accession>
<organism evidence="5 6">
    <name type="scientific">Prauserella shujinwangii</name>
    <dbReference type="NCBI Taxonomy" id="1453103"/>
    <lineage>
        <taxon>Bacteria</taxon>
        <taxon>Bacillati</taxon>
        <taxon>Actinomycetota</taxon>
        <taxon>Actinomycetes</taxon>
        <taxon>Pseudonocardiales</taxon>
        <taxon>Pseudonocardiaceae</taxon>
        <taxon>Prauserella</taxon>
    </lineage>
</organism>
<dbReference type="PANTHER" id="PTHR21337:SF0">
    <property type="entry name" value="PHOSPHO-2-DEHYDRO-3-DEOXYHEPTONATE ALDOLASE"/>
    <property type="match status" value="1"/>
</dbReference>
<dbReference type="InterPro" id="IPR013785">
    <property type="entry name" value="Aldolase_TIM"/>
</dbReference>
<dbReference type="EMBL" id="PVNH01000006">
    <property type="protein sequence ID" value="PRX46978.1"/>
    <property type="molecule type" value="Genomic_DNA"/>
</dbReference>
<comment type="caution">
    <text evidence="5">The sequence shown here is derived from an EMBL/GenBank/DDBJ whole genome shotgun (WGS) entry which is preliminary data.</text>
</comment>